<accession>A0A1B7JGB7</accession>
<gene>
    <name evidence="2" type="ORF">M998_3784</name>
</gene>
<dbReference type="AlphaFoldDB" id="A0A1B7JGB7"/>
<dbReference type="SMART" id="SM00530">
    <property type="entry name" value="HTH_XRE"/>
    <property type="match status" value="1"/>
</dbReference>
<dbReference type="PROSITE" id="PS50943">
    <property type="entry name" value="HTH_CROC1"/>
    <property type="match status" value="1"/>
</dbReference>
<evidence type="ECO:0000259" key="1">
    <source>
        <dbReference type="PROSITE" id="PS50943"/>
    </source>
</evidence>
<keyword evidence="3" id="KW-1185">Reference proteome</keyword>
<sequence length="166" mass="18303">MPAKPLTDEQKFDAARLKALFQAQKGLTQAVLADDLGFANQSAVSQYLNGRIPLNVEVAIKFADRFGCLVSDFSPSLQSEINKIAKYSLPLQVLPSATKEAEEQLIISSLNSAPEEKKILIKAILLDSNPDWIDADARAYIDSLELKILRWIQTGKSNSSTQRLKA</sequence>
<comment type="caution">
    <text evidence="2">The sequence shown here is derived from an EMBL/GenBank/DDBJ whole genome shotgun (WGS) entry which is preliminary data.</text>
</comment>
<dbReference type="Gene3D" id="1.10.260.40">
    <property type="entry name" value="lambda repressor-like DNA-binding domains"/>
    <property type="match status" value="1"/>
</dbReference>
<dbReference type="GO" id="GO:0003677">
    <property type="term" value="F:DNA binding"/>
    <property type="evidence" value="ECO:0007669"/>
    <property type="project" value="UniProtKB-KW"/>
</dbReference>
<organism evidence="2 3">
    <name type="scientific">Providencia heimbachae ATCC 35613</name>
    <dbReference type="NCBI Taxonomy" id="1354272"/>
    <lineage>
        <taxon>Bacteria</taxon>
        <taxon>Pseudomonadati</taxon>
        <taxon>Pseudomonadota</taxon>
        <taxon>Gammaproteobacteria</taxon>
        <taxon>Enterobacterales</taxon>
        <taxon>Morganellaceae</taxon>
        <taxon>Providencia</taxon>
    </lineage>
</organism>
<dbReference type="PATRIC" id="fig|1354272.4.peg.3869"/>
<dbReference type="InterPro" id="IPR001387">
    <property type="entry name" value="Cro/C1-type_HTH"/>
</dbReference>
<proteinExistence type="predicted"/>
<dbReference type="InterPro" id="IPR010982">
    <property type="entry name" value="Lambda_DNA-bd_dom_sf"/>
</dbReference>
<protein>
    <submittedName>
        <fullName evidence="2">DNA-binding repressor</fullName>
    </submittedName>
</protein>
<feature type="domain" description="HTH cro/C1-type" evidence="1">
    <location>
        <begin position="17"/>
        <end position="73"/>
    </location>
</feature>
<dbReference type="OrthoDB" id="9791537at2"/>
<evidence type="ECO:0000313" key="3">
    <source>
        <dbReference type="Proteomes" id="UP000078224"/>
    </source>
</evidence>
<evidence type="ECO:0000313" key="2">
    <source>
        <dbReference type="EMBL" id="OAT46981.1"/>
    </source>
</evidence>
<dbReference type="RefSeq" id="WP_068910284.1">
    <property type="nucleotide sequence ID" value="NZ_LXEW01000053.1"/>
</dbReference>
<reference evidence="2 3" key="1">
    <citation type="submission" date="2016-04" db="EMBL/GenBank/DDBJ databases">
        <title>ATOL: Assembling a taxonomically balanced genome-scale reconstruction of the evolutionary history of the Enterobacteriaceae.</title>
        <authorList>
            <person name="Plunkett G.III."/>
            <person name="Neeno-Eckwall E.C."/>
            <person name="Glasner J.D."/>
            <person name="Perna N.T."/>
        </authorList>
    </citation>
    <scope>NUCLEOTIDE SEQUENCE [LARGE SCALE GENOMIC DNA]</scope>
    <source>
        <strain evidence="2 3">ATCC 35613</strain>
    </source>
</reference>
<dbReference type="SUPFAM" id="SSF47413">
    <property type="entry name" value="lambda repressor-like DNA-binding domains"/>
    <property type="match status" value="1"/>
</dbReference>
<dbReference type="CDD" id="cd00093">
    <property type="entry name" value="HTH_XRE"/>
    <property type="match status" value="1"/>
</dbReference>
<dbReference type="EMBL" id="LXEW01000053">
    <property type="protein sequence ID" value="OAT46981.1"/>
    <property type="molecule type" value="Genomic_DNA"/>
</dbReference>
<dbReference type="Pfam" id="PF01381">
    <property type="entry name" value="HTH_3"/>
    <property type="match status" value="1"/>
</dbReference>
<dbReference type="Proteomes" id="UP000078224">
    <property type="component" value="Unassembled WGS sequence"/>
</dbReference>
<keyword evidence="2" id="KW-0238">DNA-binding</keyword>
<name>A0A1B7JGB7_9GAMM</name>